<evidence type="ECO:0000256" key="8">
    <source>
        <dbReference type="ARBA" id="ARBA00035238"/>
    </source>
</evidence>
<keyword evidence="12" id="KW-1185">Reference proteome</keyword>
<evidence type="ECO:0000256" key="9">
    <source>
        <dbReference type="SAM" id="MobiDB-lite"/>
    </source>
</evidence>
<dbReference type="NCBIfam" id="NF007775">
    <property type="entry name" value="PRK10463.1"/>
    <property type="match status" value="1"/>
</dbReference>
<sequence>MCTTCGCAAGERRIEGDEHGHHHEHDHHHAHGHSHHHDHEHDHHHAHGHSHHHDHEHDHHHAHGHSHNHDHEHDHHHAHGHSHHHDHEHDHHHAYGHHHAHEHDHSHSHDRDERLPRTVIIHHHYHHQGDVHHHVHTAIANKMGDVEFELEMENAAAKQSEEAFAPRELGNDLDYGHGEAGTHAPGMGQKRMLQIEMDVLSKNNHLAEHNRAYFTEQHILALNLVSSPGSGKTTLLTETLMRLKDRLSCAVIEGDQQTTNDAERIRATGVPAIQVNTGKGCHLDAQMVQDASARLALQKDSVLFIENVGNLVCPASFDLGERAKVAVLSVTEGEDKPLKYPHMFAASKVMLLNKVDLLPHLSFDVDACIANARRVNPEILVIKVSATSGEGMDAWLSWLESQLCA</sequence>
<evidence type="ECO:0000256" key="5">
    <source>
        <dbReference type="ARBA" id="ARBA00022801"/>
    </source>
</evidence>
<dbReference type="PANTHER" id="PTHR30134:SF2">
    <property type="entry name" value="HYDROGENASE MATURATION FACTOR HYPB"/>
    <property type="match status" value="1"/>
</dbReference>
<name>A0A2X4UZP5_9GAMM</name>
<dbReference type="InterPro" id="IPR002395">
    <property type="entry name" value="Kininogen"/>
</dbReference>
<dbReference type="SUPFAM" id="SSF52540">
    <property type="entry name" value="P-loop containing nucleoside triphosphate hydrolases"/>
    <property type="match status" value="1"/>
</dbReference>
<dbReference type="GO" id="GO:0008270">
    <property type="term" value="F:zinc ion binding"/>
    <property type="evidence" value="ECO:0007669"/>
    <property type="project" value="TreeGrafter"/>
</dbReference>
<evidence type="ECO:0000313" key="11">
    <source>
        <dbReference type="EMBL" id="SQI43859.1"/>
    </source>
</evidence>
<evidence type="ECO:0000256" key="1">
    <source>
        <dbReference type="ARBA" id="ARBA00006211"/>
    </source>
</evidence>
<dbReference type="GO" id="GO:0051604">
    <property type="term" value="P:protein maturation"/>
    <property type="evidence" value="ECO:0007669"/>
    <property type="project" value="InterPro"/>
</dbReference>
<dbReference type="CDD" id="cd05390">
    <property type="entry name" value="HypB"/>
    <property type="match status" value="1"/>
</dbReference>
<feature type="region of interest" description="Disordered" evidence="9">
    <location>
        <begin position="18"/>
        <end position="112"/>
    </location>
</feature>
<keyword evidence="4" id="KW-0547">Nucleotide-binding</keyword>
<keyword evidence="3" id="KW-0479">Metal-binding</keyword>
<dbReference type="RefSeq" id="WP_111741600.1">
    <property type="nucleotide sequence ID" value="NZ_LR698987.1"/>
</dbReference>
<dbReference type="PRINTS" id="PR00334">
    <property type="entry name" value="KININOGEN"/>
</dbReference>
<dbReference type="EMBL" id="LS483470">
    <property type="protein sequence ID" value="SQI43859.1"/>
    <property type="molecule type" value="Genomic_DNA"/>
</dbReference>
<feature type="compositionally biased region" description="Basic and acidic residues" evidence="9">
    <location>
        <begin position="101"/>
        <end position="112"/>
    </location>
</feature>
<feature type="domain" description="CobW/HypB/UreG nucleotide-binding" evidence="10">
    <location>
        <begin position="223"/>
        <end position="381"/>
    </location>
</feature>
<evidence type="ECO:0000313" key="12">
    <source>
        <dbReference type="Proteomes" id="UP000249005"/>
    </source>
</evidence>
<evidence type="ECO:0000256" key="7">
    <source>
        <dbReference type="ARBA" id="ARBA00023134"/>
    </source>
</evidence>
<dbReference type="Proteomes" id="UP000249005">
    <property type="component" value="Chromosome 1"/>
</dbReference>
<dbReference type="InterPro" id="IPR003495">
    <property type="entry name" value="CobW/HypB/UreG_nucleotide-bd"/>
</dbReference>
<evidence type="ECO:0000256" key="4">
    <source>
        <dbReference type="ARBA" id="ARBA00022741"/>
    </source>
</evidence>
<dbReference type="GO" id="GO:0016151">
    <property type="term" value="F:nickel cation binding"/>
    <property type="evidence" value="ECO:0007669"/>
    <property type="project" value="InterPro"/>
</dbReference>
<accession>A0A2X4UZP5</accession>
<dbReference type="KEGG" id="lri:NCTC12151_03300"/>
<dbReference type="Pfam" id="PF02492">
    <property type="entry name" value="cobW"/>
    <property type="match status" value="1"/>
</dbReference>
<organism evidence="11 12">
    <name type="scientific">Leminorella richardii</name>
    <dbReference type="NCBI Taxonomy" id="158841"/>
    <lineage>
        <taxon>Bacteria</taxon>
        <taxon>Pseudomonadati</taxon>
        <taxon>Pseudomonadota</taxon>
        <taxon>Gammaproteobacteria</taxon>
        <taxon>Enterobacterales</taxon>
        <taxon>Budviciaceae</taxon>
        <taxon>Leminorella</taxon>
    </lineage>
</organism>
<dbReference type="GO" id="GO:0005525">
    <property type="term" value="F:GTP binding"/>
    <property type="evidence" value="ECO:0007669"/>
    <property type="project" value="UniProtKB-KW"/>
</dbReference>
<evidence type="ECO:0000259" key="10">
    <source>
        <dbReference type="Pfam" id="PF02492"/>
    </source>
</evidence>
<gene>
    <name evidence="11" type="primary">hypB</name>
    <name evidence="11" type="ORF">NCTC12151_03300</name>
</gene>
<dbReference type="OrthoDB" id="9802035at2"/>
<dbReference type="NCBIfam" id="TIGR00073">
    <property type="entry name" value="hypB"/>
    <property type="match status" value="1"/>
</dbReference>
<keyword evidence="6" id="KW-0862">Zinc</keyword>
<reference evidence="11 12" key="1">
    <citation type="submission" date="2018-06" db="EMBL/GenBank/DDBJ databases">
        <authorList>
            <consortium name="Pathogen Informatics"/>
            <person name="Doyle S."/>
        </authorList>
    </citation>
    <scope>NUCLEOTIDE SEQUENCE [LARGE SCALE GENOMIC DNA]</scope>
    <source>
        <strain evidence="11 12">NCTC12151</strain>
    </source>
</reference>
<dbReference type="Gene3D" id="3.40.50.300">
    <property type="entry name" value="P-loop containing nucleotide triphosphate hydrolases"/>
    <property type="match status" value="1"/>
</dbReference>
<dbReference type="InterPro" id="IPR027417">
    <property type="entry name" value="P-loop_NTPase"/>
</dbReference>
<comment type="similarity">
    <text evidence="1">Belongs to the SIMIBI class G3E GTPase family. HypB/HupM subfamily.</text>
</comment>
<evidence type="ECO:0000256" key="3">
    <source>
        <dbReference type="ARBA" id="ARBA00022723"/>
    </source>
</evidence>
<evidence type="ECO:0000256" key="6">
    <source>
        <dbReference type="ARBA" id="ARBA00022833"/>
    </source>
</evidence>
<dbReference type="GO" id="GO:0003924">
    <property type="term" value="F:GTPase activity"/>
    <property type="evidence" value="ECO:0007669"/>
    <property type="project" value="InterPro"/>
</dbReference>
<feature type="compositionally biased region" description="Basic residues" evidence="9">
    <location>
        <begin position="24"/>
        <end position="36"/>
    </location>
</feature>
<dbReference type="InterPro" id="IPR004392">
    <property type="entry name" value="Hyd_mat_HypB"/>
</dbReference>
<keyword evidence="7" id="KW-0342">GTP-binding</keyword>
<dbReference type="PANTHER" id="PTHR30134">
    <property type="entry name" value="HYDROGENASE PROTEIN ASSEMBLY PROTEIN, NICKEL CHAPERONE"/>
    <property type="match status" value="1"/>
</dbReference>
<keyword evidence="5" id="KW-0378">Hydrolase</keyword>
<proteinExistence type="inferred from homology"/>
<dbReference type="AlphaFoldDB" id="A0A2X4UZP5"/>
<evidence type="ECO:0000256" key="2">
    <source>
        <dbReference type="ARBA" id="ARBA00022596"/>
    </source>
</evidence>
<keyword evidence="2" id="KW-0533">Nickel</keyword>
<protein>
    <recommendedName>
        <fullName evidence="8">Hydrogenase maturation factor HypB</fullName>
    </recommendedName>
</protein>